<keyword evidence="3 5" id="KW-1133">Transmembrane helix</keyword>
<dbReference type="PANTHER" id="PTHR12714:SF9">
    <property type="entry name" value="PROTEIN-S-ISOPRENYLCYSTEINE O-METHYLTRANSFERASE"/>
    <property type="match status" value="1"/>
</dbReference>
<organism evidence="8 9">
    <name type="scientific">Fomitiporia mediterranea (strain MF3/22)</name>
    <name type="common">Grapevine white-rot fungus</name>
    <dbReference type="NCBI Taxonomy" id="694068"/>
    <lineage>
        <taxon>Eukaryota</taxon>
        <taxon>Fungi</taxon>
        <taxon>Dikarya</taxon>
        <taxon>Basidiomycota</taxon>
        <taxon>Agaricomycotina</taxon>
        <taxon>Agaricomycetes</taxon>
        <taxon>Hymenochaetales</taxon>
        <taxon>Hymenochaetaceae</taxon>
        <taxon>Fomitiporia</taxon>
    </lineage>
</organism>
<feature type="transmembrane region" description="Helical" evidence="5">
    <location>
        <begin position="193"/>
        <end position="217"/>
    </location>
</feature>
<feature type="region of interest" description="Disordered" evidence="6">
    <location>
        <begin position="25"/>
        <end position="55"/>
    </location>
</feature>
<keyword evidence="5" id="KW-0489">Methyltransferase</keyword>
<sequence>MTTFAGVAVHLASLLAASAAHHISSTPPRVAQQSSDHLLRPQDERKDRVPPGGKETLHGHRLFNRVGMICVAATKYVVWALIALEVIARLLSQFPDTAISRAILPIILPTPVPEFTILPVPGPPRPQKLLLSAPSPTVFISLLSISVGYVIRRACFAAMGRLFSFTHTTLAGHQLVKGGPYNIVRHPSYTGEVLVRFGMVALLLAPGGFVLTCGALQQHSTGLFGASDLPQRILLASVRCGVAFFVGWVSFACTYLILRAPSEDATLRETFGKEWEEYAKAVPYRFVPHIA</sequence>
<dbReference type="Gene3D" id="1.20.120.1630">
    <property type="match status" value="1"/>
</dbReference>
<accession>R7SGD3</accession>
<protein>
    <recommendedName>
        <fullName evidence="5">Protein-S-isoprenylcysteine O-methyltransferase</fullName>
        <ecNumber evidence="5">2.1.1.100</ecNumber>
    </recommendedName>
</protein>
<dbReference type="GO" id="GO:0004671">
    <property type="term" value="F:protein C-terminal S-isoprenylcysteine carboxyl O-methyltransferase activity"/>
    <property type="evidence" value="ECO:0007669"/>
    <property type="project" value="UniProtKB-EC"/>
</dbReference>
<keyword evidence="4 5" id="KW-0472">Membrane</keyword>
<dbReference type="EMBL" id="JH717985">
    <property type="protein sequence ID" value="EJC97761.1"/>
    <property type="molecule type" value="Genomic_DNA"/>
</dbReference>
<dbReference type="KEGG" id="fme:FOMMEDRAFT_149567"/>
<proteinExistence type="inferred from homology"/>
<evidence type="ECO:0000256" key="5">
    <source>
        <dbReference type="RuleBase" id="RU362022"/>
    </source>
</evidence>
<dbReference type="GO" id="GO:0005789">
    <property type="term" value="C:endoplasmic reticulum membrane"/>
    <property type="evidence" value="ECO:0007669"/>
    <property type="project" value="UniProtKB-SubCell"/>
</dbReference>
<dbReference type="InterPro" id="IPR007269">
    <property type="entry name" value="ICMT_MeTrfase"/>
</dbReference>
<dbReference type="OrthoDB" id="422086at2759"/>
<evidence type="ECO:0000313" key="8">
    <source>
        <dbReference type="EMBL" id="EJC97761.1"/>
    </source>
</evidence>
<evidence type="ECO:0000256" key="3">
    <source>
        <dbReference type="ARBA" id="ARBA00022989"/>
    </source>
</evidence>
<name>R7SGD3_FOMME</name>
<keyword evidence="9" id="KW-1185">Reference proteome</keyword>
<reference evidence="9" key="1">
    <citation type="journal article" date="2012" name="Science">
        <title>The Paleozoic origin of enzymatic lignin decomposition reconstructed from 31 fungal genomes.</title>
        <authorList>
            <person name="Floudas D."/>
            <person name="Binder M."/>
            <person name="Riley R."/>
            <person name="Barry K."/>
            <person name="Blanchette R.A."/>
            <person name="Henrissat B."/>
            <person name="Martinez A.T."/>
            <person name="Otillar R."/>
            <person name="Spatafora J.W."/>
            <person name="Yadav J.S."/>
            <person name="Aerts A."/>
            <person name="Benoit I."/>
            <person name="Boyd A."/>
            <person name="Carlson A."/>
            <person name="Copeland A."/>
            <person name="Coutinho P.M."/>
            <person name="de Vries R.P."/>
            <person name="Ferreira P."/>
            <person name="Findley K."/>
            <person name="Foster B."/>
            <person name="Gaskell J."/>
            <person name="Glotzer D."/>
            <person name="Gorecki P."/>
            <person name="Heitman J."/>
            <person name="Hesse C."/>
            <person name="Hori C."/>
            <person name="Igarashi K."/>
            <person name="Jurgens J.A."/>
            <person name="Kallen N."/>
            <person name="Kersten P."/>
            <person name="Kohler A."/>
            <person name="Kuees U."/>
            <person name="Kumar T.K.A."/>
            <person name="Kuo A."/>
            <person name="LaButti K."/>
            <person name="Larrondo L.F."/>
            <person name="Lindquist E."/>
            <person name="Ling A."/>
            <person name="Lombard V."/>
            <person name="Lucas S."/>
            <person name="Lundell T."/>
            <person name="Martin R."/>
            <person name="McLaughlin D.J."/>
            <person name="Morgenstern I."/>
            <person name="Morin E."/>
            <person name="Murat C."/>
            <person name="Nagy L.G."/>
            <person name="Nolan M."/>
            <person name="Ohm R.A."/>
            <person name="Patyshakuliyeva A."/>
            <person name="Rokas A."/>
            <person name="Ruiz-Duenas F.J."/>
            <person name="Sabat G."/>
            <person name="Salamov A."/>
            <person name="Samejima M."/>
            <person name="Schmutz J."/>
            <person name="Slot J.C."/>
            <person name="St John F."/>
            <person name="Stenlid J."/>
            <person name="Sun H."/>
            <person name="Sun S."/>
            <person name="Syed K."/>
            <person name="Tsang A."/>
            <person name="Wiebenga A."/>
            <person name="Young D."/>
            <person name="Pisabarro A."/>
            <person name="Eastwood D.C."/>
            <person name="Martin F."/>
            <person name="Cullen D."/>
            <person name="Grigoriev I.V."/>
            <person name="Hibbett D.S."/>
        </authorList>
    </citation>
    <scope>NUCLEOTIDE SEQUENCE [LARGE SCALE GENOMIC DNA]</scope>
    <source>
        <strain evidence="9">MF3/22</strain>
    </source>
</reference>
<dbReference type="PANTHER" id="PTHR12714">
    <property type="entry name" value="PROTEIN-S ISOPRENYLCYSTEINE O-METHYLTRANSFERASE"/>
    <property type="match status" value="1"/>
</dbReference>
<evidence type="ECO:0000256" key="1">
    <source>
        <dbReference type="ARBA" id="ARBA00004141"/>
    </source>
</evidence>
<keyword evidence="5" id="KW-0808">Transferase</keyword>
<gene>
    <name evidence="8" type="ORF">FOMMEDRAFT_149567</name>
</gene>
<feature type="signal peptide" evidence="7">
    <location>
        <begin position="1"/>
        <end position="20"/>
    </location>
</feature>
<comment type="similarity">
    <text evidence="5">Belongs to the class VI-like SAM-binding methyltransferase superfamily. Isoprenylcysteine carboxyl methyltransferase family.</text>
</comment>
<feature type="transmembrane region" description="Helical" evidence="5">
    <location>
        <begin position="130"/>
        <end position="151"/>
    </location>
</feature>
<feature type="chain" id="PRO_5004455532" description="Protein-S-isoprenylcysteine O-methyltransferase" evidence="7">
    <location>
        <begin position="21"/>
        <end position="291"/>
    </location>
</feature>
<comment type="catalytic activity">
    <reaction evidence="5">
        <text>[protein]-C-terminal S-[(2E,6E)-farnesyl]-L-cysteine + S-adenosyl-L-methionine = [protein]-C-terminal S-[(2E,6E)-farnesyl]-L-cysteine methyl ester + S-adenosyl-L-homocysteine</text>
        <dbReference type="Rhea" id="RHEA:21672"/>
        <dbReference type="Rhea" id="RHEA-COMP:12125"/>
        <dbReference type="Rhea" id="RHEA-COMP:12126"/>
        <dbReference type="ChEBI" id="CHEBI:57856"/>
        <dbReference type="ChEBI" id="CHEBI:59789"/>
        <dbReference type="ChEBI" id="CHEBI:90510"/>
        <dbReference type="ChEBI" id="CHEBI:90511"/>
        <dbReference type="EC" id="2.1.1.100"/>
    </reaction>
</comment>
<evidence type="ECO:0000256" key="7">
    <source>
        <dbReference type="SAM" id="SignalP"/>
    </source>
</evidence>
<dbReference type="EC" id="2.1.1.100" evidence="5"/>
<dbReference type="OMA" id="FRTMGEM"/>
<dbReference type="Proteomes" id="UP000053630">
    <property type="component" value="Unassembled WGS sequence"/>
</dbReference>
<keyword evidence="2 5" id="KW-0812">Transmembrane</keyword>
<keyword evidence="7" id="KW-0732">Signal</keyword>
<dbReference type="AlphaFoldDB" id="R7SGD3"/>
<dbReference type="GeneID" id="18673524"/>
<dbReference type="Pfam" id="PF04140">
    <property type="entry name" value="ICMT"/>
    <property type="match status" value="1"/>
</dbReference>
<feature type="compositionally biased region" description="Polar residues" evidence="6">
    <location>
        <begin position="25"/>
        <end position="36"/>
    </location>
</feature>
<feature type="transmembrane region" description="Helical" evidence="5">
    <location>
        <begin position="66"/>
        <end position="87"/>
    </location>
</feature>
<comment type="subcellular location">
    <subcellularLocation>
        <location evidence="5">Endoplasmic reticulum membrane</location>
        <topology evidence="5">Multi-pass membrane protein</topology>
    </subcellularLocation>
    <subcellularLocation>
        <location evidence="1">Membrane</location>
        <topology evidence="1">Multi-pass membrane protein</topology>
    </subcellularLocation>
</comment>
<evidence type="ECO:0000256" key="4">
    <source>
        <dbReference type="ARBA" id="ARBA00023136"/>
    </source>
</evidence>
<dbReference type="RefSeq" id="XP_007271983.1">
    <property type="nucleotide sequence ID" value="XM_007271921.1"/>
</dbReference>
<evidence type="ECO:0000256" key="2">
    <source>
        <dbReference type="ARBA" id="ARBA00022692"/>
    </source>
</evidence>
<feature type="transmembrane region" description="Helical" evidence="5">
    <location>
        <begin position="233"/>
        <end position="258"/>
    </location>
</feature>
<evidence type="ECO:0000313" key="9">
    <source>
        <dbReference type="Proteomes" id="UP000053630"/>
    </source>
</evidence>
<keyword evidence="5" id="KW-0949">S-adenosyl-L-methionine</keyword>
<evidence type="ECO:0000256" key="6">
    <source>
        <dbReference type="SAM" id="MobiDB-lite"/>
    </source>
</evidence>
<keyword evidence="5" id="KW-0256">Endoplasmic reticulum</keyword>
<dbReference type="eggNOG" id="ENOG502TASD">
    <property type="taxonomic scope" value="Eukaryota"/>
</dbReference>
<dbReference type="GO" id="GO:0032259">
    <property type="term" value="P:methylation"/>
    <property type="evidence" value="ECO:0007669"/>
    <property type="project" value="UniProtKB-KW"/>
</dbReference>
<feature type="compositionally biased region" description="Basic and acidic residues" evidence="6">
    <location>
        <begin position="37"/>
        <end position="49"/>
    </location>
</feature>